<dbReference type="Proteomes" id="UP001240984">
    <property type="component" value="Unassembled WGS sequence"/>
</dbReference>
<gene>
    <name evidence="2" type="ORF">J2S43_003285</name>
</gene>
<dbReference type="InterPro" id="IPR004360">
    <property type="entry name" value="Glyas_Fos-R_dOase_dom"/>
</dbReference>
<evidence type="ECO:0000313" key="2">
    <source>
        <dbReference type="EMBL" id="MDP9794773.1"/>
    </source>
</evidence>
<reference evidence="2 3" key="1">
    <citation type="submission" date="2023-07" db="EMBL/GenBank/DDBJ databases">
        <title>Sequencing the genomes of 1000 actinobacteria strains.</title>
        <authorList>
            <person name="Klenk H.-P."/>
        </authorList>
    </citation>
    <scope>NUCLEOTIDE SEQUENCE [LARGE SCALE GENOMIC DNA]</scope>
    <source>
        <strain evidence="2 3">DSM 44710</strain>
    </source>
</reference>
<dbReference type="Pfam" id="PF00903">
    <property type="entry name" value="Glyoxalase"/>
    <property type="match status" value="1"/>
</dbReference>
<evidence type="ECO:0000313" key="3">
    <source>
        <dbReference type="Proteomes" id="UP001240984"/>
    </source>
</evidence>
<evidence type="ECO:0000259" key="1">
    <source>
        <dbReference type="PROSITE" id="PS51819"/>
    </source>
</evidence>
<dbReference type="InterPro" id="IPR037523">
    <property type="entry name" value="VOC_core"/>
</dbReference>
<dbReference type="PANTHER" id="PTHR36503:SF1">
    <property type="entry name" value="BLR2520 PROTEIN"/>
    <property type="match status" value="1"/>
</dbReference>
<sequence>MTFTGFSVSLPITDRQASHDFYSDGFGLPAVGEIASDGLPEPLQFDVGNGVLIILVPTGGFDWAIGERRMADDQAVSTVLELAVEDSTQVTAAFDRAVAAGGTPVASPAAQPWGMTSATVADPDGHLWLITSPA</sequence>
<name>A0ABT9MTR1_9ACTN</name>
<dbReference type="EMBL" id="JAUSRA010000001">
    <property type="protein sequence ID" value="MDP9794773.1"/>
    <property type="molecule type" value="Genomic_DNA"/>
</dbReference>
<comment type="caution">
    <text evidence="2">The sequence shown here is derived from an EMBL/GenBank/DDBJ whole genome shotgun (WGS) entry which is preliminary data.</text>
</comment>
<accession>A0ABT9MTR1</accession>
<dbReference type="SUPFAM" id="SSF54593">
    <property type="entry name" value="Glyoxalase/Bleomycin resistance protein/Dihydroxybiphenyl dioxygenase"/>
    <property type="match status" value="1"/>
</dbReference>
<dbReference type="InterPro" id="IPR029068">
    <property type="entry name" value="Glyas_Bleomycin-R_OHBP_Dase"/>
</dbReference>
<dbReference type="PANTHER" id="PTHR36503">
    <property type="entry name" value="BLR2520 PROTEIN"/>
    <property type="match status" value="1"/>
</dbReference>
<dbReference type="RefSeq" id="WP_306830040.1">
    <property type="nucleotide sequence ID" value="NZ_JAUSRA010000001.1"/>
</dbReference>
<dbReference type="PROSITE" id="PS51819">
    <property type="entry name" value="VOC"/>
    <property type="match status" value="1"/>
</dbReference>
<keyword evidence="3" id="KW-1185">Reference proteome</keyword>
<organism evidence="2 3">
    <name type="scientific">Catenuloplanes nepalensis</name>
    <dbReference type="NCBI Taxonomy" id="587533"/>
    <lineage>
        <taxon>Bacteria</taxon>
        <taxon>Bacillati</taxon>
        <taxon>Actinomycetota</taxon>
        <taxon>Actinomycetes</taxon>
        <taxon>Micromonosporales</taxon>
        <taxon>Micromonosporaceae</taxon>
        <taxon>Catenuloplanes</taxon>
    </lineage>
</organism>
<protein>
    <submittedName>
        <fullName evidence="2">Glyoxalase superfamily protein PhnB</fullName>
    </submittedName>
</protein>
<proteinExistence type="predicted"/>
<feature type="domain" description="VOC" evidence="1">
    <location>
        <begin position="2"/>
        <end position="133"/>
    </location>
</feature>
<dbReference type="Gene3D" id="3.10.180.10">
    <property type="entry name" value="2,3-Dihydroxybiphenyl 1,2-Dioxygenase, domain 1"/>
    <property type="match status" value="1"/>
</dbReference>